<proteinExistence type="predicted"/>
<dbReference type="PANTHER" id="PTHR11618">
    <property type="entry name" value="TRANSCRIPTION INITIATION FACTOR IIB-RELATED"/>
    <property type="match status" value="1"/>
</dbReference>
<keyword evidence="2" id="KW-0804">Transcription</keyword>
<dbReference type="Gene3D" id="1.10.472.10">
    <property type="entry name" value="Cyclin-like"/>
    <property type="match status" value="1"/>
</dbReference>
<dbReference type="InterPro" id="IPR013150">
    <property type="entry name" value="TFIIB_cyclin"/>
</dbReference>
<keyword evidence="1" id="KW-0805">Transcription regulation</keyword>
<dbReference type="EMBL" id="MN738789">
    <property type="protein sequence ID" value="QHT36979.1"/>
    <property type="molecule type" value="Genomic_DNA"/>
</dbReference>
<name>A0A6C0F8T0_9ZZZZ</name>
<evidence type="ECO:0000256" key="2">
    <source>
        <dbReference type="ARBA" id="ARBA00023163"/>
    </source>
</evidence>
<dbReference type="InterPro" id="IPR036915">
    <property type="entry name" value="Cyclin-like_sf"/>
</dbReference>
<accession>A0A6C0F8T0</accession>
<dbReference type="SUPFAM" id="SSF57783">
    <property type="entry name" value="Zinc beta-ribbon"/>
    <property type="match status" value="1"/>
</dbReference>
<dbReference type="InterPro" id="IPR000812">
    <property type="entry name" value="TFIIB"/>
</dbReference>
<dbReference type="GO" id="GO:0005634">
    <property type="term" value="C:nucleus"/>
    <property type="evidence" value="ECO:0007669"/>
    <property type="project" value="TreeGrafter"/>
</dbReference>
<dbReference type="GO" id="GO:0097550">
    <property type="term" value="C:transcription preinitiation complex"/>
    <property type="evidence" value="ECO:0007669"/>
    <property type="project" value="TreeGrafter"/>
</dbReference>
<organism evidence="4">
    <name type="scientific">viral metagenome</name>
    <dbReference type="NCBI Taxonomy" id="1070528"/>
    <lineage>
        <taxon>unclassified sequences</taxon>
        <taxon>metagenomes</taxon>
        <taxon>organismal metagenomes</taxon>
    </lineage>
</organism>
<evidence type="ECO:0000256" key="1">
    <source>
        <dbReference type="ARBA" id="ARBA00023015"/>
    </source>
</evidence>
<sequence length="320" mass="36259">MDDNDFDEYFNQLNINTNNIIHNDNLHICSNCKSMKLCNDRHNGTIVCMECGVVNSDYMIDESADWSYSNDDGIHSDPSRCGCPVNPLLENSSLSTVIGHGGGNKFWLMKRIHQQNSMDYKERARYHVFETINEMCERGSLLPNVSSLAKKYYKEVNEKKLTRGGVRKGLIACCVFYACKTCRVPRTIKEISIITDTDTKKITNACKLFEPLMKNELEGNEMDTKINDLIYRFCTNLGISSSKEQCKISNKVGDLYAKIEKSKILIGKTPTAIASAMIYNVLTHMGYKINKKSLAENHNISIVTLNKINAIIEDNIYSKN</sequence>
<dbReference type="PANTHER" id="PTHR11618:SF13">
    <property type="entry name" value="TRANSCRIPTION INITIATION FACTOR IIB"/>
    <property type="match status" value="1"/>
</dbReference>
<dbReference type="Gene3D" id="1.10.472.170">
    <property type="match status" value="1"/>
</dbReference>
<dbReference type="PRINTS" id="PR00685">
    <property type="entry name" value="TIFACTORIIB"/>
</dbReference>
<dbReference type="Pfam" id="PF00382">
    <property type="entry name" value="TFIIB"/>
    <property type="match status" value="1"/>
</dbReference>
<feature type="domain" description="Transcription factor TFIIB cyclin-like" evidence="3">
    <location>
        <begin position="129"/>
        <end position="209"/>
    </location>
</feature>
<protein>
    <recommendedName>
        <fullName evidence="3">Transcription factor TFIIB cyclin-like domain-containing protein</fullName>
    </recommendedName>
</protein>
<evidence type="ECO:0000313" key="4">
    <source>
        <dbReference type="EMBL" id="QHT36979.1"/>
    </source>
</evidence>
<dbReference type="SUPFAM" id="SSF47954">
    <property type="entry name" value="Cyclin-like"/>
    <property type="match status" value="2"/>
</dbReference>
<dbReference type="GO" id="GO:0070897">
    <property type="term" value="P:transcription preinitiation complex assembly"/>
    <property type="evidence" value="ECO:0007669"/>
    <property type="project" value="InterPro"/>
</dbReference>
<dbReference type="AlphaFoldDB" id="A0A6C0F8T0"/>
<reference evidence="4" key="1">
    <citation type="journal article" date="2020" name="Nature">
        <title>Giant virus diversity and host interactions through global metagenomics.</title>
        <authorList>
            <person name="Schulz F."/>
            <person name="Roux S."/>
            <person name="Paez-Espino D."/>
            <person name="Jungbluth S."/>
            <person name="Walsh D.A."/>
            <person name="Denef V.J."/>
            <person name="McMahon K.D."/>
            <person name="Konstantinidis K.T."/>
            <person name="Eloe-Fadrosh E.A."/>
            <person name="Kyrpides N.C."/>
            <person name="Woyke T."/>
        </authorList>
    </citation>
    <scope>NUCLEOTIDE SEQUENCE</scope>
    <source>
        <strain evidence="4">GVMAG-S-ERX555967-131</strain>
    </source>
</reference>
<dbReference type="GO" id="GO:0017025">
    <property type="term" value="F:TBP-class protein binding"/>
    <property type="evidence" value="ECO:0007669"/>
    <property type="project" value="InterPro"/>
</dbReference>
<evidence type="ECO:0000259" key="3">
    <source>
        <dbReference type="Pfam" id="PF00382"/>
    </source>
</evidence>